<comment type="caution">
    <text evidence="2">The sequence shown here is derived from an EMBL/GenBank/DDBJ whole genome shotgun (WGS) entry which is preliminary data.</text>
</comment>
<dbReference type="Proteomes" id="UP000033710">
    <property type="component" value="Unassembled WGS sequence"/>
</dbReference>
<dbReference type="GeneID" id="27666724"/>
<reference evidence="2 3" key="2">
    <citation type="journal article" date="2015" name="Eukaryot. Cell">
        <title>Asexual propagation of a virulent clone complex in a human and feline outbreak of sporotrichosis.</title>
        <authorList>
            <person name="Teixeira Mde M."/>
            <person name="Rodrigues A.M."/>
            <person name="Tsui C.K."/>
            <person name="de Almeida L.G."/>
            <person name="Van Diepeningen A.D."/>
            <person name="van den Ende B.G."/>
            <person name="Fernandes G.F."/>
            <person name="Kano R."/>
            <person name="Hamelin R.C."/>
            <person name="Lopes-Bezerra L.M."/>
            <person name="Vasconcelos A.T."/>
            <person name="de Hoog S."/>
            <person name="de Camargo Z.P."/>
            <person name="Felipe M.S."/>
        </authorList>
    </citation>
    <scope>NUCLEOTIDE SEQUENCE [LARGE SCALE GENOMIC DNA]</scope>
    <source>
        <strain evidence="2 3">1099-18</strain>
    </source>
</reference>
<dbReference type="AlphaFoldDB" id="A0A0F2M0S8"/>
<feature type="region of interest" description="Disordered" evidence="1">
    <location>
        <begin position="1"/>
        <end position="26"/>
    </location>
</feature>
<dbReference type="VEuPathDB" id="FungiDB:SPSK_04647"/>
<dbReference type="KEGG" id="ssck:SPSK_04647"/>
<protein>
    <submittedName>
        <fullName evidence="2">Uncharacterized protein</fullName>
    </submittedName>
</protein>
<reference evidence="2 3" key="1">
    <citation type="journal article" date="2014" name="BMC Genomics">
        <title>Comparative genomics of the major fungal agents of human and animal Sporotrichosis: Sporothrix schenckii and Sporothrix brasiliensis.</title>
        <authorList>
            <person name="Teixeira M.M."/>
            <person name="de Almeida L.G."/>
            <person name="Kubitschek-Barreira P."/>
            <person name="Alves F.L."/>
            <person name="Kioshima E.S."/>
            <person name="Abadio A.K."/>
            <person name="Fernandes L."/>
            <person name="Derengowski L.S."/>
            <person name="Ferreira K.S."/>
            <person name="Souza R.C."/>
            <person name="Ruiz J.C."/>
            <person name="de Andrade N.C."/>
            <person name="Paes H.C."/>
            <person name="Nicola A.M."/>
            <person name="Albuquerque P."/>
            <person name="Gerber A.L."/>
            <person name="Martins V.P."/>
            <person name="Peconick L.D."/>
            <person name="Neto A.V."/>
            <person name="Chaucanez C.B."/>
            <person name="Silva P.A."/>
            <person name="Cunha O.L."/>
            <person name="de Oliveira F.F."/>
            <person name="dos Santos T.C."/>
            <person name="Barros A.L."/>
            <person name="Soares M.A."/>
            <person name="de Oliveira L.M."/>
            <person name="Marini M.M."/>
            <person name="Villalobos-Duno H."/>
            <person name="Cunha M.M."/>
            <person name="de Hoog S."/>
            <person name="da Silveira J.F."/>
            <person name="Henrissat B."/>
            <person name="Nino-Vega G.A."/>
            <person name="Cisalpino P.S."/>
            <person name="Mora-Montes H.M."/>
            <person name="Almeida S.R."/>
            <person name="Stajich J.E."/>
            <person name="Lopes-Bezerra L.M."/>
            <person name="Vasconcelos A.T."/>
            <person name="Felipe M.S."/>
        </authorList>
    </citation>
    <scope>NUCLEOTIDE SEQUENCE [LARGE SCALE GENOMIC DNA]</scope>
    <source>
        <strain evidence="2 3">1099-18</strain>
    </source>
</reference>
<accession>A0A0F2M0S8</accession>
<gene>
    <name evidence="2" type="ORF">SPSK_04647</name>
</gene>
<evidence type="ECO:0000256" key="1">
    <source>
        <dbReference type="SAM" id="MobiDB-lite"/>
    </source>
</evidence>
<evidence type="ECO:0000313" key="2">
    <source>
        <dbReference type="EMBL" id="KJR83318.1"/>
    </source>
</evidence>
<organism evidence="2 3">
    <name type="scientific">Sporothrix schenckii 1099-18</name>
    <dbReference type="NCBI Taxonomy" id="1397361"/>
    <lineage>
        <taxon>Eukaryota</taxon>
        <taxon>Fungi</taxon>
        <taxon>Dikarya</taxon>
        <taxon>Ascomycota</taxon>
        <taxon>Pezizomycotina</taxon>
        <taxon>Sordariomycetes</taxon>
        <taxon>Sordariomycetidae</taxon>
        <taxon>Ophiostomatales</taxon>
        <taxon>Ophiostomataceae</taxon>
        <taxon>Sporothrix</taxon>
    </lineage>
</organism>
<feature type="region of interest" description="Disordered" evidence="1">
    <location>
        <begin position="45"/>
        <end position="96"/>
    </location>
</feature>
<evidence type="ECO:0000313" key="3">
    <source>
        <dbReference type="Proteomes" id="UP000033710"/>
    </source>
</evidence>
<feature type="compositionally biased region" description="Gly residues" evidence="1">
    <location>
        <begin position="1"/>
        <end position="11"/>
    </location>
</feature>
<name>A0A0F2M0S8_SPOSC</name>
<dbReference type="EMBL" id="AXCR01000010">
    <property type="protein sequence ID" value="KJR83318.1"/>
    <property type="molecule type" value="Genomic_DNA"/>
</dbReference>
<sequence length="137" mass="14490">MPAAGRDGGPGLASPVASGARVQGSTASGVSGFVLPPVTQHAFLPERALTPHFSHETEPSLGQHQAHTPRQARNKTETETRAVNPQHTTHTTAHKQASLTFRAQVDAPAEHCQTERAGTALDEFGRGALRAFLCLLI</sequence>
<dbReference type="RefSeq" id="XP_016585994.1">
    <property type="nucleotide sequence ID" value="XM_016731447.1"/>
</dbReference>
<proteinExistence type="predicted"/>